<protein>
    <submittedName>
        <fullName evidence="2">Putative DNA helicase</fullName>
    </submittedName>
</protein>
<dbReference type="InterPro" id="IPR050534">
    <property type="entry name" value="Coronavir_polyprotein_1ab"/>
</dbReference>
<proteinExistence type="predicted"/>
<reference evidence="2 3" key="1">
    <citation type="journal article" date="2012" name="J. Bacteriol.">
        <title>Draft Genome Sequence of Cecembia lonarensis Strain LW9T, Isolated from Lonar Lake, a Haloalkaline Lake in India.</title>
        <authorList>
            <person name="Shivaji S."/>
            <person name="Ara S."/>
            <person name="Singh A."/>
            <person name="Pinnaka A.K."/>
        </authorList>
    </citation>
    <scope>NUCLEOTIDE SEQUENCE [LARGE SCALE GENOMIC DNA]</scope>
    <source>
        <strain evidence="2 3">LW9</strain>
    </source>
</reference>
<comment type="caution">
    <text evidence="2">The sequence shown here is derived from an EMBL/GenBank/DDBJ whole genome shotgun (WGS) entry which is preliminary data.</text>
</comment>
<dbReference type="SUPFAM" id="SSF52540">
    <property type="entry name" value="P-loop containing nucleoside triphosphate hydrolases"/>
    <property type="match status" value="2"/>
</dbReference>
<dbReference type="InterPro" id="IPR027417">
    <property type="entry name" value="P-loop_NTPase"/>
</dbReference>
<dbReference type="InterPro" id="IPR041677">
    <property type="entry name" value="DNA2/NAM7_AAA_11"/>
</dbReference>
<evidence type="ECO:0000313" key="3">
    <source>
        <dbReference type="Proteomes" id="UP000004478"/>
    </source>
</evidence>
<name>K1M525_CECL9</name>
<dbReference type="PATRIC" id="fig|1225176.3.peg.93"/>
<evidence type="ECO:0000259" key="1">
    <source>
        <dbReference type="Pfam" id="PF13086"/>
    </source>
</evidence>
<feature type="domain" description="DNA2/NAM7 helicase helicase" evidence="1">
    <location>
        <begin position="932"/>
        <end position="978"/>
    </location>
</feature>
<dbReference type="Pfam" id="PF13086">
    <property type="entry name" value="AAA_11"/>
    <property type="match status" value="2"/>
</dbReference>
<sequence>MLKDIFQAYLNRMVDLSSKNRSLYLPKLIPSQMLDLKELDFLNHHAAFGYIEALLGNKKAIDLITTVDPRDSKVNMLSKKIKRIQSLALTAESETGEKSTYFAWPYVEGKLMNGQVIRCPLLFFPVTIHLENNIWQLKRTKSDLPFLNKTFLLAYQQAYGKKEKTDDVDNPIEGFPDEATAFLNALYDLVKEQLAVNFTSNLYEKNVIPFPESQRSLDETKFQLGELKLKSYATLGVFSQNSGFLIQDYEYLIGQETGESLESLFQKKFIPEERGLKSLREDQLYNCYPVDAYQEQVIKAVRSGKSVVVEGPPGSGKSQLICNLALDYISRGKKVLVVSQKRAALDVVYQRLSELEFDNFLALVHDFRADKKALFKKIQTQIGALESYQEDNRSIDAIQLERQFFQLSKTIENHVEFFNDFRKALFNTEECSVPIKELYLESKLNEVHFDMTQYYKKFSFDRVNIFTRNLKIYGLYYKKYQLEESFWLHRVNFSLFSAGSQKRIEEIFDEIRDLKNKVSAKFQDSLTFDITHFYALFEQKSKLYQLRAILKNNETREIFDGIFEIDSEKIDLLWLEQKLETIKLLLSEFGVEWHSSDEKVEVLLALSLAYKKRGKGVFDSLLWPWTKKKFSPLFDLLQKNGLELNDFGNDILLKRLENRLNVNHQVTLLTRKEWLKVPDKPFDFSEFNHFSTVSLDAIHAKFLLEELGPSGDFLTENRQSSEFLLSNIEFLFQEFEYLESRLPHWNLFLSRIQIQHLFLDCKEGDFEKLKLESRAIFDDLVAFDTLKEQLLPEEIELIEKLWDSYPEETFETVQSRFLSGLRLSWIEHIEKKYPVLKEVSTPKSVYFQEELMDAILEKWDLSRYISALRLREQTLKNLKYNRLGNLVSFRELSHQVKKKRSLWSIKKLLESFEKDIFQLLPCWLASPETVAALFPLKQSFDLVIFDEASQCFVERGLPAMLRGKQVVVAGDSHQLQPFDLYQVRIEEEEEDPDLEIDSLLEISSRYFEKYWLQGHYRSTQMGLIEFSNSFFMRKNWECCPIEI</sequence>
<keyword evidence="2" id="KW-0378">Hydrolase</keyword>
<dbReference type="Gene3D" id="3.40.50.300">
    <property type="entry name" value="P-loop containing nucleotide triphosphate hydrolases"/>
    <property type="match status" value="2"/>
</dbReference>
<accession>K1M525</accession>
<feature type="domain" description="DNA2/NAM7 helicase helicase" evidence="1">
    <location>
        <begin position="291"/>
        <end position="386"/>
    </location>
</feature>
<dbReference type="PANTHER" id="PTHR43788">
    <property type="entry name" value="DNA2/NAM7 HELICASE FAMILY MEMBER"/>
    <property type="match status" value="1"/>
</dbReference>
<dbReference type="RefSeq" id="WP_009183142.1">
    <property type="nucleotide sequence ID" value="NZ_AMGM01000001.1"/>
</dbReference>
<dbReference type="EMBL" id="AMGM01000001">
    <property type="protein sequence ID" value="EKB51294.1"/>
    <property type="molecule type" value="Genomic_DNA"/>
</dbReference>
<keyword evidence="2" id="KW-0547">Nucleotide-binding</keyword>
<dbReference type="Proteomes" id="UP000004478">
    <property type="component" value="Unassembled WGS sequence"/>
</dbReference>
<keyword evidence="2" id="KW-0347">Helicase</keyword>
<dbReference type="AlphaFoldDB" id="K1M525"/>
<gene>
    <name evidence="2" type="ORF">B879_00088</name>
</gene>
<dbReference type="PANTHER" id="PTHR43788:SF8">
    <property type="entry name" value="DNA-BINDING PROTEIN SMUBP-2"/>
    <property type="match status" value="1"/>
</dbReference>
<keyword evidence="2" id="KW-0067">ATP-binding</keyword>
<keyword evidence="3" id="KW-1185">Reference proteome</keyword>
<evidence type="ECO:0000313" key="2">
    <source>
        <dbReference type="EMBL" id="EKB51294.1"/>
    </source>
</evidence>
<organism evidence="2 3">
    <name type="scientific">Cecembia lonarensis (strain CCUG 58316 / KCTC 22772 / LW9)</name>
    <dbReference type="NCBI Taxonomy" id="1225176"/>
    <lineage>
        <taxon>Bacteria</taxon>
        <taxon>Pseudomonadati</taxon>
        <taxon>Bacteroidota</taxon>
        <taxon>Cytophagia</taxon>
        <taxon>Cytophagales</taxon>
        <taxon>Cyclobacteriaceae</taxon>
        <taxon>Cecembia</taxon>
    </lineage>
</organism>
<dbReference type="GO" id="GO:0043139">
    <property type="term" value="F:5'-3' DNA helicase activity"/>
    <property type="evidence" value="ECO:0007669"/>
    <property type="project" value="TreeGrafter"/>
</dbReference>